<dbReference type="SMART" id="SM01260">
    <property type="entry name" value="LANC_like"/>
    <property type="match status" value="1"/>
</dbReference>
<sequence length="864" mass="94204">MDGQLEIYAGVDPFFFREPDLAVDTTPEFELQVPAGWRRETGFEWTHLVNPSAVLPTQGWKIHVSTTPSDARRTLDLVAEFCFREGVPFKHLSTEGRLLARNGKTTPRQHAGKFVTCYPTEAQLESMLIGLESALAGQSGPYILSDRRWASSPVYLRYGVFVPRDAEETPLGLVAYLNGADGSREADERTVAFHVPEWLENPPFIEAWLARSNSDDIELPFEISRAVKFSTAGGTYRGSHADRPVIIKEARAHSGHDFMGRSASDRLANEADALAELSEVEAVPTVRWRGRLWENDFVALDERPGLVLRKWVIGNYPAYASGADDFERYFSGALLVAQNLIKALEQMHGAGWAHQDVHPDNILVAEDLSVALIDFECAARTSSGEREHVIAGSGFRAPGLRTPEQIDWYGARQILAFVTVPLIVQSELVTDYSFQTRRFLSEHLRRSGLRIAAVDSLLALLAELDRRAHVGAPTDRAESTDHWRLSALATSDEPSSWAESVASGLAETRARSDDPASSSHPHGLPHRGLGLSYGAAGLVTVFTARTSRSAHDLSGYTKALIKRITEREGAPARHGLFDGNAGDIWAKFRAQPAEFVLAASDFDRMISAPGRRLYDGRPGTLLALIGMAREGVLDPDQEAASKDAVMSIATEYVDSPGLFAPRGKNRTNKGNRPEHFTSGLLYGHLGVAWLMSRAWTLFGDSRALDACNRALLEELAGYDYDPTSVTLQLREGNRSIPYLASGSAGFGVVLERLERADLDPTIVEAAPALLNATRPLLTVFPGLFEGAAGLAVGRLGLQRFLDVPLDGPEVLARNLALFAIRSESGIVFAGDSGLRITTDVATGGAGILHALDLQERGSAQLLDL</sequence>
<dbReference type="Gene3D" id="1.10.510.10">
    <property type="entry name" value="Transferase(Phosphotransferase) domain 1"/>
    <property type="match status" value="1"/>
</dbReference>
<feature type="domain" description="Protein kinase" evidence="2">
    <location>
        <begin position="221"/>
        <end position="488"/>
    </location>
</feature>
<dbReference type="PROSITE" id="PS50011">
    <property type="entry name" value="PROTEIN_KINASE_DOM"/>
    <property type="match status" value="1"/>
</dbReference>
<protein>
    <submittedName>
        <fullName evidence="3">Serine/threonine protein kinase</fullName>
    </submittedName>
</protein>
<dbReference type="CDD" id="cd04791">
    <property type="entry name" value="LanC_SerThrkinase"/>
    <property type="match status" value="1"/>
</dbReference>
<evidence type="ECO:0000313" key="3">
    <source>
        <dbReference type="EMBL" id="NYG97708.1"/>
    </source>
</evidence>
<dbReference type="InterPro" id="IPR057929">
    <property type="entry name" value="RamC_N"/>
</dbReference>
<comment type="caution">
    <text evidence="3">The sequence shown here is derived from an EMBL/GenBank/DDBJ whole genome shotgun (WGS) entry which is preliminary data.</text>
</comment>
<dbReference type="Proteomes" id="UP000553888">
    <property type="component" value="Unassembled WGS sequence"/>
</dbReference>
<keyword evidence="4" id="KW-1185">Reference proteome</keyword>
<dbReference type="AlphaFoldDB" id="A0A852YF33"/>
<dbReference type="NCBIfam" id="NF038151">
    <property type="entry name" value="lanthi_synth_III"/>
    <property type="match status" value="1"/>
</dbReference>
<dbReference type="InterPro" id="IPR053524">
    <property type="entry name" value="Aerial_hyphae_peptide-synth"/>
</dbReference>
<evidence type="ECO:0000259" key="2">
    <source>
        <dbReference type="PROSITE" id="PS50011"/>
    </source>
</evidence>
<evidence type="ECO:0000313" key="4">
    <source>
        <dbReference type="Proteomes" id="UP000553888"/>
    </source>
</evidence>
<dbReference type="GO" id="GO:0031179">
    <property type="term" value="P:peptide modification"/>
    <property type="evidence" value="ECO:0007669"/>
    <property type="project" value="InterPro"/>
</dbReference>
<accession>A0A852YF33</accession>
<dbReference type="Pfam" id="PF00069">
    <property type="entry name" value="Pkinase"/>
    <property type="match status" value="1"/>
</dbReference>
<dbReference type="InterPro" id="IPR011009">
    <property type="entry name" value="Kinase-like_dom_sf"/>
</dbReference>
<organism evidence="3 4">
    <name type="scientific">Schumannella luteola</name>
    <dbReference type="NCBI Taxonomy" id="472059"/>
    <lineage>
        <taxon>Bacteria</taxon>
        <taxon>Bacillati</taxon>
        <taxon>Actinomycetota</taxon>
        <taxon>Actinomycetes</taxon>
        <taxon>Micrococcales</taxon>
        <taxon>Microbacteriaceae</taxon>
        <taxon>Schumannella</taxon>
    </lineage>
</organism>
<dbReference type="InterPro" id="IPR058053">
    <property type="entry name" value="RamC_C"/>
</dbReference>
<keyword evidence="3" id="KW-0418">Kinase</keyword>
<dbReference type="RefSeq" id="WP_179564571.1">
    <property type="nucleotide sequence ID" value="NZ_JACBZY010000001.1"/>
</dbReference>
<dbReference type="InterPro" id="IPR007822">
    <property type="entry name" value="LANC-like"/>
</dbReference>
<gene>
    <name evidence="3" type="ORF">BJ979_000334</name>
</gene>
<keyword evidence="3" id="KW-0808">Transferase</keyword>
<evidence type="ECO:0000256" key="1">
    <source>
        <dbReference type="SAM" id="MobiDB-lite"/>
    </source>
</evidence>
<dbReference type="GO" id="GO:0004674">
    <property type="term" value="F:protein serine/threonine kinase activity"/>
    <property type="evidence" value="ECO:0007669"/>
    <property type="project" value="UniProtKB-KW"/>
</dbReference>
<dbReference type="SUPFAM" id="SSF56112">
    <property type="entry name" value="Protein kinase-like (PK-like)"/>
    <property type="match status" value="1"/>
</dbReference>
<dbReference type="Pfam" id="PF25816">
    <property type="entry name" value="RamC_N"/>
    <property type="match status" value="1"/>
</dbReference>
<keyword evidence="3" id="KW-0723">Serine/threonine-protein kinase</keyword>
<feature type="region of interest" description="Disordered" evidence="1">
    <location>
        <begin position="495"/>
        <end position="525"/>
    </location>
</feature>
<dbReference type="SUPFAM" id="SSF158745">
    <property type="entry name" value="LanC-like"/>
    <property type="match status" value="1"/>
</dbReference>
<name>A0A852YF33_9MICO</name>
<dbReference type="EMBL" id="JACBZY010000001">
    <property type="protein sequence ID" value="NYG97708.1"/>
    <property type="molecule type" value="Genomic_DNA"/>
</dbReference>
<proteinExistence type="predicted"/>
<reference evidence="3 4" key="1">
    <citation type="submission" date="2020-07" db="EMBL/GenBank/DDBJ databases">
        <title>Sequencing the genomes of 1000 actinobacteria strains.</title>
        <authorList>
            <person name="Klenk H.-P."/>
        </authorList>
    </citation>
    <scope>NUCLEOTIDE SEQUENCE [LARGE SCALE GENOMIC DNA]</scope>
    <source>
        <strain evidence="3 4">DSM 23141</strain>
    </source>
</reference>
<dbReference type="GO" id="GO:0005524">
    <property type="term" value="F:ATP binding"/>
    <property type="evidence" value="ECO:0007669"/>
    <property type="project" value="InterPro"/>
</dbReference>
<dbReference type="InterPro" id="IPR000719">
    <property type="entry name" value="Prot_kinase_dom"/>
</dbReference>
<dbReference type="Gene3D" id="1.50.10.20">
    <property type="match status" value="1"/>
</dbReference>